<evidence type="ECO:0000259" key="2">
    <source>
        <dbReference type="Pfam" id="PF13439"/>
    </source>
</evidence>
<accession>A0A365KA01</accession>
<name>A0A365KA01_9BACL</name>
<gene>
    <name evidence="3" type="ORF">DP119_02905</name>
</gene>
<dbReference type="AlphaFoldDB" id="A0A365KA01"/>
<dbReference type="InterPro" id="IPR001296">
    <property type="entry name" value="Glyco_trans_1"/>
</dbReference>
<dbReference type="InterPro" id="IPR028098">
    <property type="entry name" value="Glyco_trans_4-like_N"/>
</dbReference>
<keyword evidence="4" id="KW-1185">Reference proteome</keyword>
<dbReference type="Gene3D" id="3.40.50.2000">
    <property type="entry name" value="Glycogen Phosphorylase B"/>
    <property type="match status" value="2"/>
</dbReference>
<dbReference type="GO" id="GO:0016757">
    <property type="term" value="F:glycosyltransferase activity"/>
    <property type="evidence" value="ECO:0007669"/>
    <property type="project" value="InterPro"/>
</dbReference>
<dbReference type="OrthoDB" id="73743at2"/>
<reference evidence="3 4" key="1">
    <citation type="submission" date="2018-06" db="EMBL/GenBank/DDBJ databases">
        <title>The draft genome sequences of strains SCU63 and S1.</title>
        <authorList>
            <person name="Gan L."/>
        </authorList>
    </citation>
    <scope>NUCLEOTIDE SEQUENCE [LARGE SCALE GENOMIC DNA]</scope>
    <source>
        <strain evidence="3 4">S1</strain>
    </source>
</reference>
<dbReference type="Pfam" id="PF00534">
    <property type="entry name" value="Glycos_transf_1"/>
    <property type="match status" value="1"/>
</dbReference>
<evidence type="ECO:0000313" key="4">
    <source>
        <dbReference type="Proteomes" id="UP000251869"/>
    </source>
</evidence>
<proteinExistence type="predicted"/>
<organism evidence="3 4">
    <name type="scientific">Planococcus maitriensis</name>
    <dbReference type="NCBI Taxonomy" id="221799"/>
    <lineage>
        <taxon>Bacteria</taxon>
        <taxon>Bacillati</taxon>
        <taxon>Bacillota</taxon>
        <taxon>Bacilli</taxon>
        <taxon>Bacillales</taxon>
        <taxon>Caryophanaceae</taxon>
        <taxon>Planococcus</taxon>
    </lineage>
</organism>
<evidence type="ECO:0000259" key="1">
    <source>
        <dbReference type="Pfam" id="PF00534"/>
    </source>
</evidence>
<comment type="caution">
    <text evidence="3">The sequence shown here is derived from an EMBL/GenBank/DDBJ whole genome shotgun (WGS) entry which is preliminary data.</text>
</comment>
<dbReference type="SUPFAM" id="SSF53756">
    <property type="entry name" value="UDP-Glycosyltransferase/glycogen phosphorylase"/>
    <property type="match status" value="1"/>
</dbReference>
<feature type="domain" description="Glycosyltransferase subfamily 4-like N-terminal" evidence="2">
    <location>
        <begin position="40"/>
        <end position="124"/>
    </location>
</feature>
<sequence length="391" mass="44048">MTVATRCPMIPFETFDKQENNRTGGQIRKIALVHKHMKAGGVEALIVRMARWLAENGFRVSLYLYSSGGPLLKHLQQIDGLEIIVRDNGKEPTLDLSVLNQLVRSDQYDLVYSFSPSGLLLSYAMPAKVRLSGVYQPEMYKLERNKKIIRALKAIDKEFHQKLVFMNPTVRRYTERALGTELPEQFMPPPVELGAQTQQLGSPNSRRIVSVGAIQAFTTHYAQVIELMEELIQIDPEFTYHIFGEGPDEARLRKSIAESEARDHIFLHPMPRSGAIEDVLQDCFCFIGSGAVMIQACGLGVPGITSRANDAEALSEGYFHELPPYEVGESYWEAPETYEIGELVKNLLVSENAYRKVAERCKHKARKFEIDAVMTDFIELANRQLPGGGKK</sequence>
<dbReference type="PANTHER" id="PTHR12526">
    <property type="entry name" value="GLYCOSYLTRANSFERASE"/>
    <property type="match status" value="1"/>
</dbReference>
<evidence type="ECO:0000313" key="3">
    <source>
        <dbReference type="EMBL" id="RAZ69623.1"/>
    </source>
</evidence>
<dbReference type="Pfam" id="PF13439">
    <property type="entry name" value="Glyco_transf_4"/>
    <property type="match status" value="1"/>
</dbReference>
<protein>
    <submittedName>
        <fullName evidence="3">Uncharacterized protein</fullName>
    </submittedName>
</protein>
<dbReference type="Proteomes" id="UP000251869">
    <property type="component" value="Unassembled WGS sequence"/>
</dbReference>
<feature type="domain" description="Glycosyl transferase family 1" evidence="1">
    <location>
        <begin position="204"/>
        <end position="307"/>
    </location>
</feature>
<dbReference type="EMBL" id="QLZQ01000001">
    <property type="protein sequence ID" value="RAZ69623.1"/>
    <property type="molecule type" value="Genomic_DNA"/>
</dbReference>